<sequence>MTKVSQDGAYRGGLEVIRKQYRAAIRNRGGKVYLKVYWTREDVCAFHGYKHACVLVEQCWPDAYVTSASSMSGATFRLNPKLEVWESGLQHIARKL</sequence>
<organism evidence="1">
    <name type="scientific">marine sediment metagenome</name>
    <dbReference type="NCBI Taxonomy" id="412755"/>
    <lineage>
        <taxon>unclassified sequences</taxon>
        <taxon>metagenomes</taxon>
        <taxon>ecological metagenomes</taxon>
    </lineage>
</organism>
<protein>
    <submittedName>
        <fullName evidence="1">Uncharacterized protein</fullName>
    </submittedName>
</protein>
<comment type="caution">
    <text evidence="1">The sequence shown here is derived from an EMBL/GenBank/DDBJ whole genome shotgun (WGS) entry which is preliminary data.</text>
</comment>
<reference evidence="1" key="1">
    <citation type="journal article" date="2015" name="Nature">
        <title>Complex archaea that bridge the gap between prokaryotes and eukaryotes.</title>
        <authorList>
            <person name="Spang A."/>
            <person name="Saw J.H."/>
            <person name="Jorgensen S.L."/>
            <person name="Zaremba-Niedzwiedzka K."/>
            <person name="Martijn J."/>
            <person name="Lind A.E."/>
            <person name="van Eijk R."/>
            <person name="Schleper C."/>
            <person name="Guy L."/>
            <person name="Ettema T.J."/>
        </authorList>
    </citation>
    <scope>NUCLEOTIDE SEQUENCE</scope>
</reference>
<name>A0A0F9P6N1_9ZZZZ</name>
<dbReference type="AlphaFoldDB" id="A0A0F9P6N1"/>
<evidence type="ECO:0000313" key="1">
    <source>
        <dbReference type="EMBL" id="KKM96685.1"/>
    </source>
</evidence>
<gene>
    <name evidence="1" type="ORF">LCGC14_1175550</name>
</gene>
<dbReference type="EMBL" id="LAZR01005845">
    <property type="protein sequence ID" value="KKM96685.1"/>
    <property type="molecule type" value="Genomic_DNA"/>
</dbReference>
<proteinExistence type="predicted"/>
<accession>A0A0F9P6N1</accession>